<dbReference type="AlphaFoldDB" id="K8PSV6"/>
<keyword evidence="1" id="KW-0812">Transmembrane</keyword>
<dbReference type="HOGENOM" id="CLU_523449_0_0_5"/>
<feature type="transmembrane region" description="Helical" evidence="1">
    <location>
        <begin position="319"/>
        <end position="337"/>
    </location>
</feature>
<feature type="transmembrane region" description="Helical" evidence="1">
    <location>
        <begin position="85"/>
        <end position="106"/>
    </location>
</feature>
<name>K8PSV6_9BRAD</name>
<feature type="transmembrane region" description="Helical" evidence="1">
    <location>
        <begin position="165"/>
        <end position="192"/>
    </location>
</feature>
<comment type="caution">
    <text evidence="2">The sequence shown here is derived from an EMBL/GenBank/DDBJ whole genome shotgun (WGS) entry which is preliminary data.</text>
</comment>
<accession>K8PSV6</accession>
<feature type="transmembrane region" description="Helical" evidence="1">
    <location>
        <begin position="9"/>
        <end position="30"/>
    </location>
</feature>
<evidence type="ECO:0008006" key="4">
    <source>
        <dbReference type="Google" id="ProtNLM"/>
    </source>
</evidence>
<feature type="transmembrane region" description="Helical" evidence="1">
    <location>
        <begin position="135"/>
        <end position="153"/>
    </location>
</feature>
<dbReference type="Proteomes" id="UP000001096">
    <property type="component" value="Unassembled WGS sequence"/>
</dbReference>
<keyword evidence="1" id="KW-1133">Transmembrane helix</keyword>
<evidence type="ECO:0000313" key="2">
    <source>
        <dbReference type="EMBL" id="EKS41448.1"/>
    </source>
</evidence>
<feature type="transmembrane region" description="Helical" evidence="1">
    <location>
        <begin position="267"/>
        <end position="287"/>
    </location>
</feature>
<evidence type="ECO:0000313" key="3">
    <source>
        <dbReference type="Proteomes" id="UP000001096"/>
    </source>
</evidence>
<reference evidence="2 3" key="1">
    <citation type="submission" date="2012-04" db="EMBL/GenBank/DDBJ databases">
        <title>The Genome Sequence of Afipia broomeae ATCC 49717.</title>
        <authorList>
            <consortium name="The Broad Institute Genome Sequencing Platform"/>
            <person name="Earl A."/>
            <person name="Ward D."/>
            <person name="Feldgarden M."/>
            <person name="Gevers D."/>
            <person name="Huys G."/>
            <person name="Walker B."/>
            <person name="Young S.K."/>
            <person name="Zeng Q."/>
            <person name="Gargeya S."/>
            <person name="Fitzgerald M."/>
            <person name="Haas B."/>
            <person name="Abouelleil A."/>
            <person name="Alvarado L."/>
            <person name="Arachchi H.M."/>
            <person name="Berlin A."/>
            <person name="Chapman S.B."/>
            <person name="Goldberg J."/>
            <person name="Griggs A."/>
            <person name="Gujja S."/>
            <person name="Hansen M."/>
            <person name="Howarth C."/>
            <person name="Imamovic A."/>
            <person name="Larimer J."/>
            <person name="McCowen C."/>
            <person name="Montmayeur A."/>
            <person name="Murphy C."/>
            <person name="Neiman D."/>
            <person name="Pearson M."/>
            <person name="Priest M."/>
            <person name="Roberts A."/>
            <person name="Saif S."/>
            <person name="Shea T."/>
            <person name="Sisk P."/>
            <person name="Sykes S."/>
            <person name="Wortman J."/>
            <person name="Nusbaum C."/>
            <person name="Birren B."/>
        </authorList>
    </citation>
    <scope>NUCLEOTIDE SEQUENCE [LARGE SCALE GENOMIC DNA]</scope>
    <source>
        <strain evidence="2 3">ATCC 49717</strain>
    </source>
</reference>
<dbReference type="eggNOG" id="COG4993">
    <property type="taxonomic scope" value="Bacteria"/>
</dbReference>
<evidence type="ECO:0000256" key="1">
    <source>
        <dbReference type="SAM" id="Phobius"/>
    </source>
</evidence>
<feature type="transmembrane region" description="Helical" evidence="1">
    <location>
        <begin position="294"/>
        <end position="313"/>
    </location>
</feature>
<organism evidence="2 3">
    <name type="scientific">Afipia broomeae ATCC 49717</name>
    <dbReference type="NCBI Taxonomy" id="883078"/>
    <lineage>
        <taxon>Bacteria</taxon>
        <taxon>Pseudomonadati</taxon>
        <taxon>Pseudomonadota</taxon>
        <taxon>Alphaproteobacteria</taxon>
        <taxon>Hyphomicrobiales</taxon>
        <taxon>Nitrobacteraceae</taxon>
        <taxon>Afipia</taxon>
    </lineage>
</organism>
<protein>
    <recommendedName>
        <fullName evidence="4">Glycosyltransferase RgtA/B/C/D-like domain-containing protein</fullName>
    </recommendedName>
</protein>
<proteinExistence type="predicted"/>
<sequence>MDEANRKRIIVGWAVALSLIAFLPIFLFQYPGLQDYPNHLARAYILQNLDDPTFKHYFSVDYSPVPNLGWDLFALSAGRFIPLEYVGKIFVVLSCVVTISGCFALNKAIVGRWTLAPLLIFPFVFNTGFNKGFLSFNFGIGVALWAAAWWASLDENRWRTQLLGATAFSTCLYLIHFYAWACYGIFVLGWSFRKENLGIWNLNSIMRLLARLTRDGLQALPPALLALLWLTHTRSERTSSVETFRSFQPPYSRISDLDRLIDLGTPFINDVLLVLACIAFFLAIYFSRFRYRPGATIAIILCVLLFFALPSKIEETNFVSWRIMLAGLFFLVASLDSSRESDIKPFPSFAIMIALITASISILHIQQWIVARDEQTTLFRVLELVPEGSSIFFVRDGTTDKDLGTRAAGLYHIGAFAVLQRHAIPQSLFTFAGQQPLRYKRFELQNAPERSNTFLSDLPPTFIKAGLDFQSHVDKFNYVIVHDDRLLDGKEPLTGKIIEGLSTVSTIGAFRLYRTSNANAASKFSKLP</sequence>
<gene>
    <name evidence="2" type="ORF">HMPREF9695_00540</name>
</gene>
<keyword evidence="1" id="KW-0472">Membrane</keyword>
<dbReference type="EMBL" id="AGWX01000001">
    <property type="protein sequence ID" value="EKS41448.1"/>
    <property type="molecule type" value="Genomic_DNA"/>
</dbReference>
<dbReference type="PATRIC" id="fig|883078.3.peg.567"/>
<keyword evidence="3" id="KW-1185">Reference proteome</keyword>
<dbReference type="RefSeq" id="WP_006019247.1">
    <property type="nucleotide sequence ID" value="NZ_KB375282.1"/>
</dbReference>
<feature type="transmembrane region" description="Helical" evidence="1">
    <location>
        <begin position="349"/>
        <end position="369"/>
    </location>
</feature>